<reference evidence="1 2" key="1">
    <citation type="submission" date="2019-08" db="EMBL/GenBank/DDBJ databases">
        <authorList>
            <person name="Peeters C."/>
        </authorList>
    </citation>
    <scope>NUCLEOTIDE SEQUENCE [LARGE SCALE GENOMIC DNA]</scope>
    <source>
        <strain evidence="1 2">LMG 31110</strain>
    </source>
</reference>
<sequence length="40" mass="4359">MYTRRECLGIKAAREISVYREIPIGAEVGRVMACMASGVA</sequence>
<accession>A0A5E4RE74</accession>
<organism evidence="1 2">
    <name type="scientific">Pandoraea communis</name>
    <dbReference type="NCBI Taxonomy" id="2508297"/>
    <lineage>
        <taxon>Bacteria</taxon>
        <taxon>Pseudomonadati</taxon>
        <taxon>Pseudomonadota</taxon>
        <taxon>Betaproteobacteria</taxon>
        <taxon>Burkholderiales</taxon>
        <taxon>Burkholderiaceae</taxon>
        <taxon>Pandoraea</taxon>
    </lineage>
</organism>
<evidence type="ECO:0000313" key="2">
    <source>
        <dbReference type="Proteomes" id="UP000337189"/>
    </source>
</evidence>
<proteinExistence type="predicted"/>
<protein>
    <submittedName>
        <fullName evidence="1">Uncharacterized protein</fullName>
    </submittedName>
</protein>
<name>A0A5E4RE74_9BURK</name>
<gene>
    <name evidence="1" type="ORF">PCO31110_00066</name>
</gene>
<dbReference type="EMBL" id="CABPSJ010000001">
    <property type="protein sequence ID" value="VVD60319.1"/>
    <property type="molecule type" value="Genomic_DNA"/>
</dbReference>
<dbReference type="Proteomes" id="UP000337189">
    <property type="component" value="Unassembled WGS sequence"/>
</dbReference>
<dbReference type="AlphaFoldDB" id="A0A5E4RE74"/>
<evidence type="ECO:0000313" key="1">
    <source>
        <dbReference type="EMBL" id="VVD60319.1"/>
    </source>
</evidence>